<evidence type="ECO:0000313" key="2">
    <source>
        <dbReference type="Proteomes" id="UP001304461"/>
    </source>
</evidence>
<reference evidence="1 2" key="1">
    <citation type="submission" date="2023-12" db="EMBL/GenBank/DDBJ databases">
        <title>Baltic Sea Cyanobacteria.</title>
        <authorList>
            <person name="Delbaje E."/>
            <person name="Fewer D.P."/>
            <person name="Shishido T.K."/>
        </authorList>
    </citation>
    <scope>NUCLEOTIDE SEQUENCE [LARGE SCALE GENOMIC DNA]</scope>
    <source>
        <strain evidence="1 2">UHCC 0139</strain>
    </source>
</reference>
<keyword evidence="2" id="KW-1185">Reference proteome</keyword>
<proteinExistence type="predicted"/>
<comment type="caution">
    <text evidence="1">The sequence shown here is derived from an EMBL/GenBank/DDBJ whole genome shotgun (WGS) entry which is preliminary data.</text>
</comment>
<accession>A0ABU5RQU9</accession>
<dbReference type="EMBL" id="JAYGHX010000001">
    <property type="protein sequence ID" value="MEA5390149.1"/>
    <property type="molecule type" value="Genomic_DNA"/>
</dbReference>
<evidence type="ECO:0000313" key="1">
    <source>
        <dbReference type="EMBL" id="MEA5390149.1"/>
    </source>
</evidence>
<gene>
    <name evidence="1" type="ORF">VB738_02630</name>
</gene>
<name>A0ABU5RQU9_9CYAN</name>
<protein>
    <submittedName>
        <fullName evidence="1">Uncharacterized protein</fullName>
    </submittedName>
</protein>
<sequence length="292" mass="33090">MILNQKTLEKLRQLINEETEYRSGPKLVQFFNSLGFSDNYGQGFPSRWAYTDERLARLNGTPGIDQCIRAVFAPVNFVGQFDNLDRLLEEFNQYLAFDSWKVVREGADLRFVRVDKNQAATNTVKAEVNEEDQFLKREFSNLSIDALGLEGGLVDVLNERVKEIERCFQSGAYLAVLILAGSTLEGLLLGIAGKHPRHFNQAQASPKDSDGRPMKFHQWNLNALIDVAAELKLIEHDTKKFSHTLRDFRNYIHPFEQMSVGFSPREGTAKISLQVLKSAIYDITQGITMLGV</sequence>
<dbReference type="Proteomes" id="UP001304461">
    <property type="component" value="Unassembled WGS sequence"/>
</dbReference>
<dbReference type="RefSeq" id="WP_323304262.1">
    <property type="nucleotide sequence ID" value="NZ_JAYGHX010000001.1"/>
</dbReference>
<organism evidence="1 2">
    <name type="scientific">Cyanobium gracile UHCC 0139</name>
    <dbReference type="NCBI Taxonomy" id="3110308"/>
    <lineage>
        <taxon>Bacteria</taxon>
        <taxon>Bacillati</taxon>
        <taxon>Cyanobacteriota</taxon>
        <taxon>Cyanophyceae</taxon>
        <taxon>Synechococcales</taxon>
        <taxon>Prochlorococcaceae</taxon>
        <taxon>Cyanobium</taxon>
    </lineage>
</organism>